<dbReference type="InterPro" id="IPR000531">
    <property type="entry name" value="Beta-barrel_TonB"/>
</dbReference>
<dbReference type="InterPro" id="IPR037066">
    <property type="entry name" value="Plug_dom_sf"/>
</dbReference>
<accession>A0ABR7YIX0</accession>
<dbReference type="RefSeq" id="WP_190992306.1">
    <property type="nucleotide sequence ID" value="NZ_JACOIK010000001.1"/>
</dbReference>
<keyword evidence="8 10" id="KW-0472">Membrane</keyword>
<keyword evidence="16" id="KW-0675">Receptor</keyword>
<dbReference type="Pfam" id="PF07715">
    <property type="entry name" value="Plug"/>
    <property type="match status" value="1"/>
</dbReference>
<dbReference type="NCBIfam" id="TIGR04057">
    <property type="entry name" value="SusC_RagA_signa"/>
    <property type="match status" value="1"/>
</dbReference>
<keyword evidence="7 11" id="KW-0798">TonB box</keyword>
<dbReference type="InterPro" id="IPR039426">
    <property type="entry name" value="TonB-dep_rcpt-like"/>
</dbReference>
<keyword evidence="9 10" id="KW-0998">Cell outer membrane</keyword>
<dbReference type="InterPro" id="IPR023997">
    <property type="entry name" value="TonB-dep_OMP_SusC/RagA_CS"/>
</dbReference>
<keyword evidence="17" id="KW-1185">Reference proteome</keyword>
<evidence type="ECO:0000256" key="1">
    <source>
        <dbReference type="ARBA" id="ARBA00004571"/>
    </source>
</evidence>
<dbReference type="InterPro" id="IPR023996">
    <property type="entry name" value="TonB-dep_OMP_SusC/RagA"/>
</dbReference>
<keyword evidence="12" id="KW-0732">Signal</keyword>
<feature type="signal peptide" evidence="12">
    <location>
        <begin position="1"/>
        <end position="24"/>
    </location>
</feature>
<evidence type="ECO:0000313" key="17">
    <source>
        <dbReference type="Proteomes" id="UP000602759"/>
    </source>
</evidence>
<evidence type="ECO:0000256" key="5">
    <source>
        <dbReference type="ARBA" id="ARBA00022692"/>
    </source>
</evidence>
<evidence type="ECO:0000313" key="16">
    <source>
        <dbReference type="EMBL" id="MBD1431268.1"/>
    </source>
</evidence>
<reference evidence="16 17" key="1">
    <citation type="submission" date="2020-08" db="EMBL/GenBank/DDBJ databases">
        <title>Sphingobacterium sp. DN00404 isolated from aquaculture water.</title>
        <authorList>
            <person name="Zhang M."/>
        </authorList>
    </citation>
    <scope>NUCLEOTIDE SEQUENCE [LARGE SCALE GENOMIC DNA]</scope>
    <source>
        <strain evidence="16 17">DN00404</strain>
    </source>
</reference>
<comment type="similarity">
    <text evidence="10 11">Belongs to the TonB-dependent receptor family.</text>
</comment>
<gene>
    <name evidence="16" type="ORF">H8B06_00385</name>
</gene>
<dbReference type="PROSITE" id="PS52016">
    <property type="entry name" value="TONB_DEPENDENT_REC_3"/>
    <property type="match status" value="1"/>
</dbReference>
<keyword evidence="2 10" id="KW-0813">Transport</keyword>
<dbReference type="InterPro" id="IPR008969">
    <property type="entry name" value="CarboxyPept-like_regulatory"/>
</dbReference>
<keyword evidence="5 10" id="KW-0812">Transmembrane</keyword>
<dbReference type="InterPro" id="IPR036942">
    <property type="entry name" value="Beta-barrel_TonB_sf"/>
</dbReference>
<evidence type="ECO:0000256" key="7">
    <source>
        <dbReference type="ARBA" id="ARBA00023077"/>
    </source>
</evidence>
<dbReference type="SUPFAM" id="SSF49464">
    <property type="entry name" value="Carboxypeptidase regulatory domain-like"/>
    <property type="match status" value="1"/>
</dbReference>
<evidence type="ECO:0000259" key="13">
    <source>
        <dbReference type="Pfam" id="PF00593"/>
    </source>
</evidence>
<comment type="subcellular location">
    <subcellularLocation>
        <location evidence="1 10">Cell outer membrane</location>
        <topology evidence="1 10">Multi-pass membrane protein</topology>
    </subcellularLocation>
</comment>
<dbReference type="EMBL" id="JACOIK010000001">
    <property type="protein sequence ID" value="MBD1431268.1"/>
    <property type="molecule type" value="Genomic_DNA"/>
</dbReference>
<feature type="domain" description="TonB-dependent receptor-like beta-barrel" evidence="13">
    <location>
        <begin position="495"/>
        <end position="1058"/>
    </location>
</feature>
<evidence type="ECO:0000256" key="8">
    <source>
        <dbReference type="ARBA" id="ARBA00023136"/>
    </source>
</evidence>
<feature type="domain" description="Secretin/TonB short N-terminal" evidence="14">
    <location>
        <begin position="50"/>
        <end position="99"/>
    </location>
</feature>
<evidence type="ECO:0000256" key="3">
    <source>
        <dbReference type="ARBA" id="ARBA00022452"/>
    </source>
</evidence>
<sequence length="1095" mass="121740">MRIQVIIFLIGLLNSGLFANPALSQTTISLDLKKANLKTLFTAIEGNTEYVILYKDNVPVNTTVSIQVKNEAVGKVLETTLKPLGLKYKIVDNQIIVTANVQALESFPTSNRVVDQSEVAGTVLNNQGEPLQGVSVVVKGTSKGTTTDAGGKFLLSDLNDSDILVFSYQGYAQQEISLNGRNLLHIRMQEQLEELEDVVVVGYGTQRRSDLTGAITSVKSEEVARTSGGNATEALQGKSGVHILSAGSPGTSPVVRIRGVGTNGDPNPLYVVDGMFVDDIQYLNQHDIESMEVLKDASATAIYGSRGANGVILVTTKKGRSGRALINFTGGEGFQFLARKYQMADATEYATLQNIIADGRGVDRNPAYSNPSSFGKGTNWIDATTQNAAMRDYQLSASGGNEDITYHASVGWFDQDGVLRHTDYDRLTARLNNTYKVHDKIRLGHNLTFSNAKNTPYGSMAAMRIMNSIYTISPLIAARNDAGDFNVAQHTEIINPYAALYYSKDAVYNTKRFMGNAYADVDLLPGLTFRSSFGFDYSDVKNKIFEDAYDLGTTHQQHFVNSLQYDFNSLYTWLWENTLTYDKQFGKHHLNLLGGITAQNTDADFMTLTGSGVLSNDPRFLQPQTIPPSSIGVGTELYPYSNSIMSYLFRANYNYEDRYLLTTSFRADGSSKFHRDNRWGYFPSVAVGWRISQEDFMQDVSWVNNLKLRASWGQIGNEKIDNYLYIPVAIQDPVYNGVFNGAPMANFAITNEFNRDIKWEHTEQLDVGLEFSTLANRLSVEFDYFNRDTKNLLFAPAHPGGSTGIAPATRNVGSVRNRGYEFTIGWNDNINDFNYGVRFAGSHFKNTVLNFDNQILTGGEWMSSAVTRGEEGYPLWYFYGYDAIGVYQTSEDLQYWNDYASALGRSQYDPNAKVGDLIFRDVNGDGQVTGDDQTYLGSPYPKFTGSLFLSASYKGFDLAVDVTGVWGASIYNNARNRFVDASFNMHREWLGAWTPTNTDTDMPRLDPSAISFNRSSSFNVQNADYVKFRHIELGYTFGENFLSKWNIQKIRLFANASNPFYITKYQGFSPEVSSGIDFSTYPVAGSFRAGLNLTF</sequence>
<dbReference type="InterPro" id="IPR012910">
    <property type="entry name" value="Plug_dom"/>
</dbReference>
<feature type="domain" description="TonB-dependent receptor plug" evidence="15">
    <location>
        <begin position="209"/>
        <end position="311"/>
    </location>
</feature>
<dbReference type="NCBIfam" id="TIGR04056">
    <property type="entry name" value="OMP_RagA_SusC"/>
    <property type="match status" value="1"/>
</dbReference>
<evidence type="ECO:0000256" key="12">
    <source>
        <dbReference type="SAM" id="SignalP"/>
    </source>
</evidence>
<evidence type="ECO:0000256" key="6">
    <source>
        <dbReference type="ARBA" id="ARBA00023004"/>
    </source>
</evidence>
<keyword evidence="4" id="KW-0410">Iron transport</keyword>
<evidence type="ECO:0000256" key="10">
    <source>
        <dbReference type="PROSITE-ProRule" id="PRU01360"/>
    </source>
</evidence>
<dbReference type="SUPFAM" id="SSF56935">
    <property type="entry name" value="Porins"/>
    <property type="match status" value="1"/>
</dbReference>
<keyword evidence="3 10" id="KW-1134">Transmembrane beta strand</keyword>
<evidence type="ECO:0000259" key="15">
    <source>
        <dbReference type="Pfam" id="PF07715"/>
    </source>
</evidence>
<keyword evidence="4" id="KW-0406">Ion transport</keyword>
<evidence type="ECO:0000256" key="11">
    <source>
        <dbReference type="RuleBase" id="RU003357"/>
    </source>
</evidence>
<dbReference type="InterPro" id="IPR011662">
    <property type="entry name" value="Secretin/TonB_short_N"/>
</dbReference>
<organism evidence="16 17">
    <name type="scientific">Sphingobacterium micropteri</name>
    <dbReference type="NCBI Taxonomy" id="2763501"/>
    <lineage>
        <taxon>Bacteria</taxon>
        <taxon>Pseudomonadati</taxon>
        <taxon>Bacteroidota</taxon>
        <taxon>Sphingobacteriia</taxon>
        <taxon>Sphingobacteriales</taxon>
        <taxon>Sphingobacteriaceae</taxon>
        <taxon>Sphingobacterium</taxon>
    </lineage>
</organism>
<proteinExistence type="inferred from homology"/>
<name>A0ABR7YIX0_9SPHI</name>
<evidence type="ECO:0000259" key="14">
    <source>
        <dbReference type="Pfam" id="PF07660"/>
    </source>
</evidence>
<evidence type="ECO:0000256" key="2">
    <source>
        <dbReference type="ARBA" id="ARBA00022448"/>
    </source>
</evidence>
<dbReference type="Gene3D" id="2.60.40.1120">
    <property type="entry name" value="Carboxypeptidase-like, regulatory domain"/>
    <property type="match status" value="1"/>
</dbReference>
<dbReference type="Proteomes" id="UP000602759">
    <property type="component" value="Unassembled WGS sequence"/>
</dbReference>
<evidence type="ECO:0000256" key="9">
    <source>
        <dbReference type="ARBA" id="ARBA00023237"/>
    </source>
</evidence>
<feature type="chain" id="PRO_5045754237" evidence="12">
    <location>
        <begin position="25"/>
        <end position="1095"/>
    </location>
</feature>
<dbReference type="Pfam" id="PF13715">
    <property type="entry name" value="CarbopepD_reg_2"/>
    <property type="match status" value="1"/>
</dbReference>
<dbReference type="Gene3D" id="2.170.130.10">
    <property type="entry name" value="TonB-dependent receptor, plug domain"/>
    <property type="match status" value="1"/>
</dbReference>
<dbReference type="Pfam" id="PF00593">
    <property type="entry name" value="TonB_dep_Rec_b-barrel"/>
    <property type="match status" value="1"/>
</dbReference>
<dbReference type="Pfam" id="PF07660">
    <property type="entry name" value="STN"/>
    <property type="match status" value="1"/>
</dbReference>
<keyword evidence="6" id="KW-0408">Iron</keyword>
<protein>
    <submittedName>
        <fullName evidence="16">TonB-dependent receptor</fullName>
    </submittedName>
</protein>
<dbReference type="Gene3D" id="2.40.170.20">
    <property type="entry name" value="TonB-dependent receptor, beta-barrel domain"/>
    <property type="match status" value="1"/>
</dbReference>
<comment type="caution">
    <text evidence="16">The sequence shown here is derived from an EMBL/GenBank/DDBJ whole genome shotgun (WGS) entry which is preliminary data.</text>
</comment>
<evidence type="ECO:0000256" key="4">
    <source>
        <dbReference type="ARBA" id="ARBA00022496"/>
    </source>
</evidence>